<evidence type="ECO:0008006" key="4">
    <source>
        <dbReference type="Google" id="ProtNLM"/>
    </source>
</evidence>
<dbReference type="Proteomes" id="UP001058533">
    <property type="component" value="Chromosome"/>
</dbReference>
<keyword evidence="1" id="KW-0732">Signal</keyword>
<sequence>MSIRILCAAGSMLGCVAVPAVAQERQRTVNVSPYIQVGQVLTADLRDGDVLTYSTVSAGVDATVNTRRVQVQASYQYEHRFSWDDDIGDDDIHSGIARAAVALAPGLSLEAGALATRTRSDIRGAAPGILAGNVANISQLYSAYAGPTYANNFGDLGVNAAYRIGYTKVETPTFGTGLLPGEPAFDLYDDSLNHLVTGSIGTRPGTVLPVGLTLSGAYTREDAGQLDQRYEGYFGRVEALLPVSRTLALTAGVGYESIESGQRDPLRNANGTPVLDSNGRFVTDASSPRRLGYDIDGIFYDAGVLWRPSPRTSVQFRVGERYGSLSFTGTASHQMSANEGIQVNIYDSVQTFGRQLTDGLAALPTSFNTPFDGFGDQYNGCIFGTQGGAVGGCLNNVFQSISTATFRARGIDAVYAGSFGATRLGAGAGYTNRRFFAADPGPDAGFTIDGLNDQSYYLQTFASRALGPNSGVTADIYVNYFDSGVGLGTDIWGAGATAAYFRQIGRLNAVVTGGIYTFDQEGGGQSDVSAQGLLGLGYRF</sequence>
<keyword evidence="3" id="KW-1185">Reference proteome</keyword>
<gene>
    <name evidence="2" type="ORF">NMP03_03110</name>
</gene>
<evidence type="ECO:0000256" key="1">
    <source>
        <dbReference type="SAM" id="SignalP"/>
    </source>
</evidence>
<dbReference type="RefSeq" id="WP_256507078.1">
    <property type="nucleotide sequence ID" value="NZ_CP101740.1"/>
</dbReference>
<dbReference type="EMBL" id="CP101740">
    <property type="protein sequence ID" value="UUL83235.1"/>
    <property type="molecule type" value="Genomic_DNA"/>
</dbReference>
<dbReference type="PROSITE" id="PS51257">
    <property type="entry name" value="PROKAR_LIPOPROTEIN"/>
    <property type="match status" value="1"/>
</dbReference>
<evidence type="ECO:0000313" key="2">
    <source>
        <dbReference type="EMBL" id="UUL83235.1"/>
    </source>
</evidence>
<organism evidence="2 3">
    <name type="scientific">Sphingomonas qomolangmaensis</name>
    <dbReference type="NCBI Taxonomy" id="2918765"/>
    <lineage>
        <taxon>Bacteria</taxon>
        <taxon>Pseudomonadati</taxon>
        <taxon>Pseudomonadota</taxon>
        <taxon>Alphaproteobacteria</taxon>
        <taxon>Sphingomonadales</taxon>
        <taxon>Sphingomonadaceae</taxon>
        <taxon>Sphingomonas</taxon>
    </lineage>
</organism>
<evidence type="ECO:0000313" key="3">
    <source>
        <dbReference type="Proteomes" id="UP001058533"/>
    </source>
</evidence>
<name>A0ABY5LBP1_9SPHN</name>
<accession>A0ABY5LBP1</accession>
<feature type="chain" id="PRO_5046211034" description="Preprotein translocase subunit YajC" evidence="1">
    <location>
        <begin position="23"/>
        <end position="540"/>
    </location>
</feature>
<dbReference type="SUPFAM" id="SSF56935">
    <property type="entry name" value="Porins"/>
    <property type="match status" value="1"/>
</dbReference>
<protein>
    <recommendedName>
        <fullName evidence="4">Preprotein translocase subunit YajC</fullName>
    </recommendedName>
</protein>
<reference evidence="2" key="1">
    <citation type="submission" date="2022-07" db="EMBL/GenBank/DDBJ databases">
        <title>Sphingomonas sp. nov., a novel bacterium isolated from the north slope of the Mount Everest.</title>
        <authorList>
            <person name="Cui X."/>
            <person name="Liu Y."/>
        </authorList>
    </citation>
    <scope>NUCLEOTIDE SEQUENCE</scope>
    <source>
        <strain evidence="2">S5-59</strain>
    </source>
</reference>
<proteinExistence type="predicted"/>
<feature type="signal peptide" evidence="1">
    <location>
        <begin position="1"/>
        <end position="22"/>
    </location>
</feature>